<comment type="caution">
    <text evidence="2">The sequence shown here is derived from an EMBL/GenBank/DDBJ whole genome shotgun (WGS) entry which is preliminary data.</text>
</comment>
<accession>A0AAE0G3S9</accession>
<evidence type="ECO:0000256" key="1">
    <source>
        <dbReference type="SAM" id="MobiDB-lite"/>
    </source>
</evidence>
<organism evidence="2 3">
    <name type="scientific">Cymbomonas tetramitiformis</name>
    <dbReference type="NCBI Taxonomy" id="36881"/>
    <lineage>
        <taxon>Eukaryota</taxon>
        <taxon>Viridiplantae</taxon>
        <taxon>Chlorophyta</taxon>
        <taxon>Pyramimonadophyceae</taxon>
        <taxon>Pyramimonadales</taxon>
        <taxon>Pyramimonadaceae</taxon>
        <taxon>Cymbomonas</taxon>
    </lineage>
</organism>
<dbReference type="EMBL" id="LGRX02010437">
    <property type="protein sequence ID" value="KAK3270366.1"/>
    <property type="molecule type" value="Genomic_DNA"/>
</dbReference>
<gene>
    <name evidence="2" type="ORF">CYMTET_21234</name>
</gene>
<feature type="region of interest" description="Disordered" evidence="1">
    <location>
        <begin position="1"/>
        <end position="45"/>
    </location>
</feature>
<sequence length="560" mass="60759">MGWSARGEVQPAPGPAAAAARPLPSLADERERRTRTGKLCDDDNSHTGEGDHDYFQFTRDVSTTLLVGDTPPTLALGLEYYDTDVLRWTPLTWNNLKKMHARNLHVVMVSEDLDTYLHVHPSDFGDLDGSATAFPVTLDVQRSGRYLLSLDFVVQSEEINMCVTEEASHMHEGRGSSELTLIPGAVRVPINVTVPGTKPYPQGAPPLVDPRRTVSMAAQRMAGKNKFTRAVSMLRQQAECCQGPSGCDGADEGMAVAPGCYEVTVKAHAASGVDMGRGVHDDPDEDALPATDLVQGNLGGLIQVEADQCIVLSFHIRQAGGDVTDLKPYLNAEAHLMVVAPDLKFSMHAHGSADLKDVSEFDKIRCTHMHMRSYNPPESFGPRIVSMNAFTTPGLFKVFIALTHQDLLLVASVWILIGGEMPPCATIASYGSCNYLQNCTSLESLIVPDPRKDTTCDGHMPVPFWKDSILSPAAPHMGKPLSPSSSPNSPPLLAPPDRMPPPTQPSGPPVRYVVYEEGSDVPHFVPPPLPPIETSGGMKIPRINIGLWLVVLSYLVLCWQ</sequence>
<keyword evidence="3" id="KW-1185">Reference proteome</keyword>
<feature type="compositionally biased region" description="Basic and acidic residues" evidence="1">
    <location>
        <begin position="27"/>
        <end position="45"/>
    </location>
</feature>
<dbReference type="AlphaFoldDB" id="A0AAE0G3S9"/>
<proteinExistence type="predicted"/>
<feature type="compositionally biased region" description="Pro residues" evidence="1">
    <location>
        <begin position="488"/>
        <end position="508"/>
    </location>
</feature>
<evidence type="ECO:0000313" key="3">
    <source>
        <dbReference type="Proteomes" id="UP001190700"/>
    </source>
</evidence>
<feature type="compositionally biased region" description="Low complexity" evidence="1">
    <location>
        <begin position="15"/>
        <end position="26"/>
    </location>
</feature>
<name>A0AAE0G3S9_9CHLO</name>
<feature type="region of interest" description="Disordered" evidence="1">
    <location>
        <begin position="476"/>
        <end position="511"/>
    </location>
</feature>
<reference evidence="2 3" key="1">
    <citation type="journal article" date="2015" name="Genome Biol. Evol.">
        <title>Comparative Genomics of a Bacterivorous Green Alga Reveals Evolutionary Causalities and Consequences of Phago-Mixotrophic Mode of Nutrition.</title>
        <authorList>
            <person name="Burns J.A."/>
            <person name="Paasch A."/>
            <person name="Narechania A."/>
            <person name="Kim E."/>
        </authorList>
    </citation>
    <scope>NUCLEOTIDE SEQUENCE [LARGE SCALE GENOMIC DNA]</scope>
    <source>
        <strain evidence="2 3">PLY_AMNH</strain>
    </source>
</reference>
<protein>
    <submittedName>
        <fullName evidence="2">Uncharacterized protein</fullName>
    </submittedName>
</protein>
<evidence type="ECO:0000313" key="2">
    <source>
        <dbReference type="EMBL" id="KAK3270366.1"/>
    </source>
</evidence>
<dbReference type="Proteomes" id="UP001190700">
    <property type="component" value="Unassembled WGS sequence"/>
</dbReference>